<dbReference type="PANTHER" id="PTHR45138:SF9">
    <property type="entry name" value="DIGUANYLATE CYCLASE DGCM-RELATED"/>
    <property type="match status" value="1"/>
</dbReference>
<dbReference type="GO" id="GO:0000160">
    <property type="term" value="P:phosphorelay signal transduction system"/>
    <property type="evidence" value="ECO:0007669"/>
    <property type="project" value="InterPro"/>
</dbReference>
<dbReference type="PROSITE" id="PS50110">
    <property type="entry name" value="RESPONSE_REGULATORY"/>
    <property type="match status" value="2"/>
</dbReference>
<evidence type="ECO:0000256" key="2">
    <source>
        <dbReference type="ARBA" id="ARBA00034247"/>
    </source>
</evidence>
<dbReference type="Pfam" id="PF00072">
    <property type="entry name" value="Response_reg"/>
    <property type="match status" value="1"/>
</dbReference>
<evidence type="ECO:0000313" key="6">
    <source>
        <dbReference type="EMBL" id="MTH57743.1"/>
    </source>
</evidence>
<comment type="caution">
    <text evidence="3">Lacks conserved residue(s) required for the propagation of feature annotation.</text>
</comment>
<proteinExistence type="predicted"/>
<dbReference type="Proteomes" id="UP000449846">
    <property type="component" value="Unassembled WGS sequence"/>
</dbReference>
<gene>
    <name evidence="6" type="ORF">GL300_00800</name>
</gene>
<dbReference type="InterPro" id="IPR011006">
    <property type="entry name" value="CheY-like_superfamily"/>
</dbReference>
<dbReference type="InterPro" id="IPR029787">
    <property type="entry name" value="Nucleotide_cyclase"/>
</dbReference>
<dbReference type="InterPro" id="IPR001789">
    <property type="entry name" value="Sig_transdc_resp-reg_receiver"/>
</dbReference>
<dbReference type="GO" id="GO:1902201">
    <property type="term" value="P:negative regulation of bacterial-type flagellum-dependent cell motility"/>
    <property type="evidence" value="ECO:0007669"/>
    <property type="project" value="TreeGrafter"/>
</dbReference>
<feature type="domain" description="GGDEF" evidence="5">
    <location>
        <begin position="320"/>
        <end position="458"/>
    </location>
</feature>
<dbReference type="SUPFAM" id="SSF52172">
    <property type="entry name" value="CheY-like"/>
    <property type="match status" value="2"/>
</dbReference>
<dbReference type="OrthoDB" id="9812260at2"/>
<dbReference type="Gene3D" id="3.40.50.2300">
    <property type="match status" value="1"/>
</dbReference>
<reference evidence="6 7" key="1">
    <citation type="submission" date="2019-11" db="EMBL/GenBank/DDBJ databases">
        <authorList>
            <person name="Dong K."/>
        </authorList>
    </citation>
    <scope>NUCLEOTIDE SEQUENCE [LARGE SCALE GENOMIC DNA]</scope>
    <source>
        <strain evidence="6 7">NBRC 112902</strain>
    </source>
</reference>
<feature type="domain" description="Response regulatory" evidence="4">
    <location>
        <begin position="148"/>
        <end position="266"/>
    </location>
</feature>
<dbReference type="CDD" id="cd01949">
    <property type="entry name" value="GGDEF"/>
    <property type="match status" value="1"/>
</dbReference>
<comment type="caution">
    <text evidence="6">The sequence shown here is derived from an EMBL/GenBank/DDBJ whole genome shotgun (WGS) entry which is preliminary data.</text>
</comment>
<dbReference type="SMART" id="SM00448">
    <property type="entry name" value="REC"/>
    <property type="match status" value="1"/>
</dbReference>
<dbReference type="PROSITE" id="PS50887">
    <property type="entry name" value="GGDEF"/>
    <property type="match status" value="1"/>
</dbReference>
<evidence type="ECO:0000256" key="1">
    <source>
        <dbReference type="ARBA" id="ARBA00012528"/>
    </source>
</evidence>
<organism evidence="6 7">
    <name type="scientific">Paracoccus litorisediminis</name>
    <dbReference type="NCBI Taxonomy" id="2006130"/>
    <lineage>
        <taxon>Bacteria</taxon>
        <taxon>Pseudomonadati</taxon>
        <taxon>Pseudomonadota</taxon>
        <taxon>Alphaproteobacteria</taxon>
        <taxon>Rhodobacterales</taxon>
        <taxon>Paracoccaceae</taxon>
        <taxon>Paracoccus</taxon>
    </lineage>
</organism>
<name>A0A844HEC0_9RHOB</name>
<dbReference type="InterPro" id="IPR043128">
    <property type="entry name" value="Rev_trsase/Diguanyl_cyclase"/>
</dbReference>
<protein>
    <recommendedName>
        <fullName evidence="1">diguanylate cyclase</fullName>
        <ecNumber evidence="1">2.7.7.65</ecNumber>
    </recommendedName>
</protein>
<evidence type="ECO:0000313" key="7">
    <source>
        <dbReference type="Proteomes" id="UP000449846"/>
    </source>
</evidence>
<evidence type="ECO:0000256" key="3">
    <source>
        <dbReference type="PROSITE-ProRule" id="PRU00169"/>
    </source>
</evidence>
<dbReference type="GO" id="GO:0005886">
    <property type="term" value="C:plasma membrane"/>
    <property type="evidence" value="ECO:0007669"/>
    <property type="project" value="TreeGrafter"/>
</dbReference>
<dbReference type="Gene3D" id="3.30.70.270">
    <property type="match status" value="1"/>
</dbReference>
<dbReference type="SUPFAM" id="SSF55073">
    <property type="entry name" value="Nucleotide cyclase"/>
    <property type="match status" value="1"/>
</dbReference>
<dbReference type="FunFam" id="3.30.70.270:FF:000001">
    <property type="entry name" value="Diguanylate cyclase domain protein"/>
    <property type="match status" value="1"/>
</dbReference>
<dbReference type="GO" id="GO:0043709">
    <property type="term" value="P:cell adhesion involved in single-species biofilm formation"/>
    <property type="evidence" value="ECO:0007669"/>
    <property type="project" value="TreeGrafter"/>
</dbReference>
<dbReference type="GO" id="GO:0052621">
    <property type="term" value="F:diguanylate cyclase activity"/>
    <property type="evidence" value="ECO:0007669"/>
    <property type="project" value="UniProtKB-EC"/>
</dbReference>
<accession>A0A844HEC0</accession>
<comment type="catalytic activity">
    <reaction evidence="2">
        <text>2 GTP = 3',3'-c-di-GMP + 2 diphosphate</text>
        <dbReference type="Rhea" id="RHEA:24898"/>
        <dbReference type="ChEBI" id="CHEBI:33019"/>
        <dbReference type="ChEBI" id="CHEBI:37565"/>
        <dbReference type="ChEBI" id="CHEBI:58805"/>
        <dbReference type="EC" id="2.7.7.65"/>
    </reaction>
</comment>
<dbReference type="NCBIfam" id="TIGR00254">
    <property type="entry name" value="GGDEF"/>
    <property type="match status" value="1"/>
</dbReference>
<dbReference type="PANTHER" id="PTHR45138">
    <property type="entry name" value="REGULATORY COMPONENTS OF SENSORY TRANSDUCTION SYSTEM"/>
    <property type="match status" value="1"/>
</dbReference>
<feature type="domain" description="Response regulatory" evidence="4">
    <location>
        <begin position="6"/>
        <end position="119"/>
    </location>
</feature>
<dbReference type="SMART" id="SM00267">
    <property type="entry name" value="GGDEF"/>
    <property type="match status" value="1"/>
</dbReference>
<evidence type="ECO:0000259" key="4">
    <source>
        <dbReference type="PROSITE" id="PS50110"/>
    </source>
</evidence>
<dbReference type="InterPro" id="IPR050469">
    <property type="entry name" value="Diguanylate_Cyclase"/>
</dbReference>
<keyword evidence="7" id="KW-1185">Reference proteome</keyword>
<sequence>MNFTGRILVVDGEQHTRINMKVRLTSACYAVSTAASGTEALRRAGIVRPRIVVIGASLPDMTTADLCHGLRALPGGGDLQILAQAQGEARIAALQAGASALIDHMGDDLTLLARIRGLMRTDPQNDAAALPSGLAEPATAFQHDSRPRAVFISGQADIALGWRHALQGQVDFSISVCDPERALADAARGRVPELYLIAADMNQPGDGLRLMSELRSRPGSRDAGFVIALHPERAELAEMALDLGAGDVLAADMANPITAAEAAIRLETQLDRKREADQRRLAAQRQMQLASLDPLTGLHNRRHALPRLARLHDQALSEGDPLAVIVMDLDRFKAVNDNHGHAAGDAVLISVAQRLALALPPEALLARMGGEEFLAVLPRHGADAALAVAEEIRLQVQESPVTLPPECAADEIHVSLSAGVAVLGGELAAGPEKLLARADRALLLAKAMGRNRIVMAEARLRPELVT</sequence>
<dbReference type="InterPro" id="IPR000160">
    <property type="entry name" value="GGDEF_dom"/>
</dbReference>
<evidence type="ECO:0000259" key="5">
    <source>
        <dbReference type="PROSITE" id="PS50887"/>
    </source>
</evidence>
<dbReference type="RefSeq" id="WP_155037684.1">
    <property type="nucleotide sequence ID" value="NZ_JBHGCD010000006.1"/>
</dbReference>
<dbReference type="EC" id="2.7.7.65" evidence="1"/>
<dbReference type="AlphaFoldDB" id="A0A844HEC0"/>
<dbReference type="Pfam" id="PF00990">
    <property type="entry name" value="GGDEF"/>
    <property type="match status" value="1"/>
</dbReference>
<dbReference type="EMBL" id="WMIG01000001">
    <property type="protein sequence ID" value="MTH57743.1"/>
    <property type="molecule type" value="Genomic_DNA"/>
</dbReference>